<evidence type="ECO:0000256" key="2">
    <source>
        <dbReference type="SAM" id="Phobius"/>
    </source>
</evidence>
<evidence type="ECO:0000256" key="1">
    <source>
        <dbReference type="SAM" id="MobiDB-lite"/>
    </source>
</evidence>
<organism evidence="3 4">
    <name type="scientific">Reticulibacter mediterranei</name>
    <dbReference type="NCBI Taxonomy" id="2778369"/>
    <lineage>
        <taxon>Bacteria</taxon>
        <taxon>Bacillati</taxon>
        <taxon>Chloroflexota</taxon>
        <taxon>Ktedonobacteria</taxon>
        <taxon>Ktedonobacterales</taxon>
        <taxon>Reticulibacteraceae</taxon>
        <taxon>Reticulibacter</taxon>
    </lineage>
</organism>
<reference evidence="3" key="1">
    <citation type="submission" date="2020-10" db="EMBL/GenBank/DDBJ databases">
        <title>Taxonomic study of unclassified bacteria belonging to the class Ktedonobacteria.</title>
        <authorList>
            <person name="Yabe S."/>
            <person name="Wang C.M."/>
            <person name="Zheng Y."/>
            <person name="Sakai Y."/>
            <person name="Cavaletti L."/>
            <person name="Monciardini P."/>
            <person name="Donadio S."/>
        </authorList>
    </citation>
    <scope>NUCLEOTIDE SEQUENCE</scope>
    <source>
        <strain evidence="3">ID150040</strain>
    </source>
</reference>
<dbReference type="AlphaFoldDB" id="A0A8J3IMP1"/>
<protein>
    <submittedName>
        <fullName evidence="3">Uncharacterized protein</fullName>
    </submittedName>
</protein>
<keyword evidence="2" id="KW-0812">Transmembrane</keyword>
<evidence type="ECO:0000313" key="3">
    <source>
        <dbReference type="EMBL" id="GHO93031.1"/>
    </source>
</evidence>
<feature type="region of interest" description="Disordered" evidence="1">
    <location>
        <begin position="89"/>
        <end position="112"/>
    </location>
</feature>
<keyword evidence="2" id="KW-1133">Transmembrane helix</keyword>
<feature type="transmembrane region" description="Helical" evidence="2">
    <location>
        <begin position="57"/>
        <end position="78"/>
    </location>
</feature>
<evidence type="ECO:0000313" key="4">
    <source>
        <dbReference type="Proteomes" id="UP000597444"/>
    </source>
</evidence>
<sequence length="112" mass="12208">MAQQRVKVLRRQRIFNRAVWRKSSRFTTSGLVTMGIGVVLISIGASINTGPYSSEGLLIGFGAIIALVGIVRLLIGFINPAIPEDLQPPAETEENVAHVEILPREPEEDDSV</sequence>
<dbReference type="Proteomes" id="UP000597444">
    <property type="component" value="Unassembled WGS sequence"/>
</dbReference>
<dbReference type="EMBL" id="BNJK01000001">
    <property type="protein sequence ID" value="GHO93031.1"/>
    <property type="molecule type" value="Genomic_DNA"/>
</dbReference>
<dbReference type="RefSeq" id="WP_220203837.1">
    <property type="nucleotide sequence ID" value="NZ_BNJK01000001.1"/>
</dbReference>
<keyword evidence="2" id="KW-0472">Membrane</keyword>
<gene>
    <name evidence="3" type="ORF">KSF_030790</name>
</gene>
<keyword evidence="4" id="KW-1185">Reference proteome</keyword>
<feature type="compositionally biased region" description="Basic and acidic residues" evidence="1">
    <location>
        <begin position="95"/>
        <end position="105"/>
    </location>
</feature>
<feature type="transmembrane region" description="Helical" evidence="2">
    <location>
        <begin position="26"/>
        <end position="45"/>
    </location>
</feature>
<name>A0A8J3IMP1_9CHLR</name>
<proteinExistence type="predicted"/>
<comment type="caution">
    <text evidence="3">The sequence shown here is derived from an EMBL/GenBank/DDBJ whole genome shotgun (WGS) entry which is preliminary data.</text>
</comment>
<accession>A0A8J3IMP1</accession>